<dbReference type="PANTHER" id="PTHR43877">
    <property type="entry name" value="AMINOALKYLPHOSPHONATE N-ACETYLTRANSFERASE-RELATED-RELATED"/>
    <property type="match status" value="1"/>
</dbReference>
<evidence type="ECO:0000259" key="3">
    <source>
        <dbReference type="PROSITE" id="PS51186"/>
    </source>
</evidence>
<gene>
    <name evidence="4" type="ORF">H4W29_003953</name>
</gene>
<evidence type="ECO:0000256" key="2">
    <source>
        <dbReference type="ARBA" id="ARBA00023315"/>
    </source>
</evidence>
<organism evidence="4 5">
    <name type="scientific">Rhizobium viscosum</name>
    <name type="common">Arthrobacter viscosus</name>
    <dbReference type="NCBI Taxonomy" id="1673"/>
    <lineage>
        <taxon>Bacteria</taxon>
        <taxon>Pseudomonadati</taxon>
        <taxon>Pseudomonadota</taxon>
        <taxon>Alphaproteobacteria</taxon>
        <taxon>Hyphomicrobiales</taxon>
        <taxon>Rhizobiaceae</taxon>
        <taxon>Rhizobium/Agrobacterium group</taxon>
        <taxon>Rhizobium</taxon>
    </lineage>
</organism>
<protein>
    <submittedName>
        <fullName evidence="4">Ribosomal protein S18 acetylase RimI-like enzyme</fullName>
    </submittedName>
</protein>
<evidence type="ECO:0000313" key="5">
    <source>
        <dbReference type="Proteomes" id="UP000620262"/>
    </source>
</evidence>
<proteinExistence type="predicted"/>
<dbReference type="EMBL" id="JADBEC010000001">
    <property type="protein sequence ID" value="MBE1506772.1"/>
    <property type="molecule type" value="Genomic_DNA"/>
</dbReference>
<dbReference type="Pfam" id="PF00583">
    <property type="entry name" value="Acetyltransf_1"/>
    <property type="match status" value="1"/>
</dbReference>
<dbReference type="RefSeq" id="WP_192730423.1">
    <property type="nucleotide sequence ID" value="NZ_BAAAVL010000014.1"/>
</dbReference>
<dbReference type="Gene3D" id="3.40.630.30">
    <property type="match status" value="1"/>
</dbReference>
<name>A0ABR9IUA9_RHIVS</name>
<dbReference type="CDD" id="cd04301">
    <property type="entry name" value="NAT_SF"/>
    <property type="match status" value="1"/>
</dbReference>
<dbReference type="InterPro" id="IPR050832">
    <property type="entry name" value="Bact_Acetyltransf"/>
</dbReference>
<dbReference type="Proteomes" id="UP000620262">
    <property type="component" value="Unassembled WGS sequence"/>
</dbReference>
<dbReference type="PROSITE" id="PS51186">
    <property type="entry name" value="GNAT"/>
    <property type="match status" value="1"/>
</dbReference>
<dbReference type="PANTHER" id="PTHR43877:SF1">
    <property type="entry name" value="ACETYLTRANSFERASE"/>
    <property type="match status" value="1"/>
</dbReference>
<dbReference type="InterPro" id="IPR000182">
    <property type="entry name" value="GNAT_dom"/>
</dbReference>
<keyword evidence="1" id="KW-0808">Transferase</keyword>
<accession>A0ABR9IUA9</accession>
<comment type="caution">
    <text evidence="4">The sequence shown here is derived from an EMBL/GenBank/DDBJ whole genome shotgun (WGS) entry which is preliminary data.</text>
</comment>
<evidence type="ECO:0000256" key="1">
    <source>
        <dbReference type="ARBA" id="ARBA00022679"/>
    </source>
</evidence>
<reference evidence="4 5" key="1">
    <citation type="submission" date="2020-10" db="EMBL/GenBank/DDBJ databases">
        <title>Sequencing the genomes of 1000 actinobacteria strains.</title>
        <authorList>
            <person name="Klenk H.-P."/>
        </authorList>
    </citation>
    <scope>NUCLEOTIDE SEQUENCE [LARGE SCALE GENOMIC DNA]</scope>
    <source>
        <strain evidence="4 5">DSM 7307</strain>
    </source>
</reference>
<dbReference type="SUPFAM" id="SSF55729">
    <property type="entry name" value="Acyl-CoA N-acyltransferases (Nat)"/>
    <property type="match status" value="1"/>
</dbReference>
<keyword evidence="2" id="KW-0012">Acyltransferase</keyword>
<feature type="domain" description="N-acetyltransferase" evidence="3">
    <location>
        <begin position="10"/>
        <end position="169"/>
    </location>
</feature>
<keyword evidence="5" id="KW-1185">Reference proteome</keyword>
<evidence type="ECO:0000313" key="4">
    <source>
        <dbReference type="EMBL" id="MBE1506772.1"/>
    </source>
</evidence>
<dbReference type="InterPro" id="IPR016181">
    <property type="entry name" value="Acyl_CoA_acyltransferase"/>
</dbReference>
<sequence>MATKPVEHAVRIRPATSGDMDILGGFGALLVALHHELDAKRFIEAAKSTPLRYGQFLKSQLAEPDVIVIVAEDENGLLGYAYAASEGFDYMSLRGPAGVIHDLFVDPGRRREGVGRMLLEAAMAGLKSLGAERFVLSTAYRNETARSLFAAMGFRPTMVEMTREADEEG</sequence>